<feature type="transmembrane region" description="Helical" evidence="2">
    <location>
        <begin position="49"/>
        <end position="69"/>
    </location>
</feature>
<gene>
    <name evidence="4" type="ORF">KXQ929_LOCUS1012</name>
</gene>
<feature type="region of interest" description="Disordered" evidence="1">
    <location>
        <begin position="279"/>
        <end position="330"/>
    </location>
</feature>
<evidence type="ECO:0000313" key="5">
    <source>
        <dbReference type="Proteomes" id="UP000663868"/>
    </source>
</evidence>
<dbReference type="SUPFAM" id="SSF49562">
    <property type="entry name" value="C2 domain (Calcium/lipid-binding domain, CaLB)"/>
    <property type="match status" value="1"/>
</dbReference>
<evidence type="ECO:0000259" key="3">
    <source>
        <dbReference type="PROSITE" id="PS50004"/>
    </source>
</evidence>
<keyword evidence="2" id="KW-0812">Transmembrane</keyword>
<sequence>MSTDRQAIINAFIERQRDKYHQLVHNLTIYYNNFRSQFSFPTEKSHQRYLFLTILLTFILLTLIFLIIFEYRRLLKFIQNYLYLTYSYIRNTLTRIRNKFLQKTTPSLLNILLNQKSHIRTKFSREFQRTLNQEFLNRKERLSVETLQFANAKIRNVSQNTNQNRSGEITNDKIVINAVLDIDHLILNIVNTFKEQHFSLEIQKLSGQLYILLVINTSQYSIEANLQQLQINPVNIIDPNHALSADEKQNVIKLIDETIKRTVVRCLFRLSDNQENINSTTLYNSSPLSHSETNKTSISPNQLSTSSVQTNVSRSHQPSPTRYQPTDSIPTVLINDTTQNLYTNEILRDKQPKRLLIRIVKAVKLHDVEQPYCILELNHPKQIQQTTIAKNGLNPFWDERFLFECDDKSNQVRLQIIDRKTTNKRTGNNYVDTIYADVLIPFSYVTSTAYKQDVQISPQYPESIIRIERAVFS</sequence>
<protein>
    <recommendedName>
        <fullName evidence="3">C2 domain-containing protein</fullName>
    </recommendedName>
</protein>
<keyword evidence="2" id="KW-1133">Transmembrane helix</keyword>
<dbReference type="Proteomes" id="UP000663868">
    <property type="component" value="Unassembled WGS sequence"/>
</dbReference>
<dbReference type="PANTHER" id="PTHR21119:SF5">
    <property type="entry name" value="C2 DOMAIN-CONTAINING PROTEIN"/>
    <property type="match status" value="1"/>
</dbReference>
<name>A0A818I3J6_9BILA</name>
<dbReference type="EMBL" id="CAJOBB010000026">
    <property type="protein sequence ID" value="CAF3518400.1"/>
    <property type="molecule type" value="Genomic_DNA"/>
</dbReference>
<dbReference type="AlphaFoldDB" id="A0A818I3J6"/>
<accession>A0A818I3J6</accession>
<evidence type="ECO:0000313" key="4">
    <source>
        <dbReference type="EMBL" id="CAF3518400.1"/>
    </source>
</evidence>
<dbReference type="PANTHER" id="PTHR21119">
    <property type="entry name" value="C2 DOMAIN-CONTAINING PROTEIN"/>
    <property type="match status" value="1"/>
</dbReference>
<evidence type="ECO:0000256" key="2">
    <source>
        <dbReference type="SAM" id="Phobius"/>
    </source>
</evidence>
<keyword evidence="2" id="KW-0472">Membrane</keyword>
<dbReference type="InterPro" id="IPR039934">
    <property type="entry name" value="C2CD2/C2CD2L"/>
</dbReference>
<dbReference type="SMART" id="SM00239">
    <property type="entry name" value="C2"/>
    <property type="match status" value="1"/>
</dbReference>
<feature type="domain" description="C2" evidence="3">
    <location>
        <begin position="336"/>
        <end position="457"/>
    </location>
</feature>
<comment type="caution">
    <text evidence="4">The sequence shown here is derived from an EMBL/GenBank/DDBJ whole genome shotgun (WGS) entry which is preliminary data.</text>
</comment>
<dbReference type="InterPro" id="IPR000008">
    <property type="entry name" value="C2_dom"/>
</dbReference>
<organism evidence="4 5">
    <name type="scientific">Adineta steineri</name>
    <dbReference type="NCBI Taxonomy" id="433720"/>
    <lineage>
        <taxon>Eukaryota</taxon>
        <taxon>Metazoa</taxon>
        <taxon>Spiralia</taxon>
        <taxon>Gnathifera</taxon>
        <taxon>Rotifera</taxon>
        <taxon>Eurotatoria</taxon>
        <taxon>Bdelloidea</taxon>
        <taxon>Adinetida</taxon>
        <taxon>Adinetidae</taxon>
        <taxon>Adineta</taxon>
    </lineage>
</organism>
<dbReference type="InterPro" id="IPR035892">
    <property type="entry name" value="C2_domain_sf"/>
</dbReference>
<reference evidence="4" key="1">
    <citation type="submission" date="2021-02" db="EMBL/GenBank/DDBJ databases">
        <authorList>
            <person name="Nowell W R."/>
        </authorList>
    </citation>
    <scope>NUCLEOTIDE SEQUENCE</scope>
</reference>
<evidence type="ECO:0000256" key="1">
    <source>
        <dbReference type="SAM" id="MobiDB-lite"/>
    </source>
</evidence>
<dbReference type="Gene3D" id="2.60.40.150">
    <property type="entry name" value="C2 domain"/>
    <property type="match status" value="1"/>
</dbReference>
<proteinExistence type="predicted"/>
<dbReference type="Pfam" id="PF00168">
    <property type="entry name" value="C2"/>
    <property type="match status" value="1"/>
</dbReference>
<dbReference type="PROSITE" id="PS50004">
    <property type="entry name" value="C2"/>
    <property type="match status" value="1"/>
</dbReference>